<dbReference type="GO" id="GO:0008235">
    <property type="term" value="F:metalloexopeptidase activity"/>
    <property type="evidence" value="ECO:0007669"/>
    <property type="project" value="TreeGrafter"/>
</dbReference>
<dbReference type="Gene3D" id="3.40.140.10">
    <property type="entry name" value="Cytidine Deaminase, domain 2"/>
    <property type="match status" value="1"/>
</dbReference>
<dbReference type="InterPro" id="IPR028090">
    <property type="entry name" value="JAB_dom_prok"/>
</dbReference>
<dbReference type="CDD" id="cd08070">
    <property type="entry name" value="MPN_like"/>
    <property type="match status" value="1"/>
</dbReference>
<dbReference type="GO" id="GO:0006508">
    <property type="term" value="P:proteolysis"/>
    <property type="evidence" value="ECO:0007669"/>
    <property type="project" value="UniProtKB-KW"/>
</dbReference>
<dbReference type="PANTHER" id="PTHR34858">
    <property type="entry name" value="CYSO-CYSTEINE PEPTIDASE"/>
    <property type="match status" value="1"/>
</dbReference>
<organism evidence="7">
    <name type="scientific">Candidatus Electrothrix aestuarii</name>
    <dbReference type="NCBI Taxonomy" id="3062594"/>
    <lineage>
        <taxon>Bacteria</taxon>
        <taxon>Pseudomonadati</taxon>
        <taxon>Thermodesulfobacteriota</taxon>
        <taxon>Desulfobulbia</taxon>
        <taxon>Desulfobulbales</taxon>
        <taxon>Desulfobulbaceae</taxon>
        <taxon>Candidatus Electrothrix</taxon>
    </lineage>
</organism>
<dbReference type="GO" id="GO:0008270">
    <property type="term" value="F:zinc ion binding"/>
    <property type="evidence" value="ECO:0007669"/>
    <property type="project" value="TreeGrafter"/>
</dbReference>
<reference evidence="7" key="2">
    <citation type="submission" date="2024-06" db="EMBL/GenBank/DDBJ databases">
        <authorList>
            <person name="Plum-Jensen L.E."/>
            <person name="Schramm A."/>
            <person name="Marshall I.P.G."/>
        </authorList>
    </citation>
    <scope>NUCLEOTIDE SEQUENCE</scope>
    <source>
        <strain evidence="7">Rat1</strain>
    </source>
</reference>
<keyword evidence="5" id="KW-0482">Metalloprotease</keyword>
<dbReference type="KEGG" id="eaj:Q3M24_13655"/>
<dbReference type="SUPFAM" id="SSF102712">
    <property type="entry name" value="JAB1/MPN domain"/>
    <property type="match status" value="1"/>
</dbReference>
<gene>
    <name evidence="7" type="ORF">Q3M24_13655</name>
</gene>
<evidence type="ECO:0000256" key="4">
    <source>
        <dbReference type="ARBA" id="ARBA00022833"/>
    </source>
</evidence>
<evidence type="ECO:0000259" key="6">
    <source>
        <dbReference type="PROSITE" id="PS50249"/>
    </source>
</evidence>
<dbReference type="InterPro" id="IPR051929">
    <property type="entry name" value="VirAsm_ModProt"/>
</dbReference>
<keyword evidence="2" id="KW-0479">Metal-binding</keyword>
<reference evidence="7" key="1">
    <citation type="journal article" date="2024" name="Syst. Appl. Microbiol.">
        <title>First single-strain enrichments of Electrothrix cable bacteria, description of E. aestuarii sp. nov. and E. rattekaaiensis sp. nov., and proposal of a cable bacteria taxonomy following the rules of the SeqCode.</title>
        <authorList>
            <person name="Plum-Jensen L.E."/>
            <person name="Schramm A."/>
            <person name="Marshall I.P.G."/>
        </authorList>
    </citation>
    <scope>NUCLEOTIDE SEQUENCE</scope>
    <source>
        <strain evidence="7">Rat1</strain>
    </source>
</reference>
<keyword evidence="3" id="KW-0378">Hydrolase</keyword>
<evidence type="ECO:0000313" key="7">
    <source>
        <dbReference type="EMBL" id="XCN71355.1"/>
    </source>
</evidence>
<sequence>MHRGQEQSLPPTASSSFMELKITEQVLTGLMAHSREAAPHEACGYLAERNGVVVQMFPLTNIDQASDHFTMDPVEQFQAVREMREQGLKLRAVYHSHPETPARPSAEDIRHAADPHISYLIISLLAGVDPVRSFRIQQGIVEEEIVRPVA</sequence>
<dbReference type="AlphaFoldDB" id="A0AAU8LPE5"/>
<dbReference type="FunFam" id="3.40.140.10:FF:000085">
    <property type="entry name" value="Mov34/MPN/PAD-1 family protein"/>
    <property type="match status" value="1"/>
</dbReference>
<name>A0AAU8LPE5_9BACT</name>
<evidence type="ECO:0000256" key="2">
    <source>
        <dbReference type="ARBA" id="ARBA00022723"/>
    </source>
</evidence>
<dbReference type="SMART" id="SM00232">
    <property type="entry name" value="JAB_MPN"/>
    <property type="match status" value="1"/>
</dbReference>
<keyword evidence="1" id="KW-0645">Protease</keyword>
<dbReference type="Pfam" id="PF14464">
    <property type="entry name" value="Prok-JAB"/>
    <property type="match status" value="1"/>
</dbReference>
<dbReference type="InterPro" id="IPR037518">
    <property type="entry name" value="MPN"/>
</dbReference>
<dbReference type="PROSITE" id="PS50249">
    <property type="entry name" value="MPN"/>
    <property type="match status" value="1"/>
</dbReference>
<evidence type="ECO:0000256" key="3">
    <source>
        <dbReference type="ARBA" id="ARBA00022801"/>
    </source>
</evidence>
<accession>A0AAU8LPE5</accession>
<dbReference type="EMBL" id="CP159373">
    <property type="protein sequence ID" value="XCN71355.1"/>
    <property type="molecule type" value="Genomic_DNA"/>
</dbReference>
<dbReference type="InterPro" id="IPR000555">
    <property type="entry name" value="JAMM/MPN+_dom"/>
</dbReference>
<dbReference type="PANTHER" id="PTHR34858:SF1">
    <property type="entry name" value="CYSO-CYSTEINE PEPTIDASE"/>
    <property type="match status" value="1"/>
</dbReference>
<feature type="domain" description="MPN" evidence="6">
    <location>
        <begin position="20"/>
        <end position="140"/>
    </location>
</feature>
<keyword evidence="4" id="KW-0862">Zinc</keyword>
<evidence type="ECO:0000256" key="1">
    <source>
        <dbReference type="ARBA" id="ARBA00022670"/>
    </source>
</evidence>
<evidence type="ECO:0000256" key="5">
    <source>
        <dbReference type="ARBA" id="ARBA00023049"/>
    </source>
</evidence>
<proteinExistence type="predicted"/>
<protein>
    <submittedName>
        <fullName evidence="7">M67 family metallopeptidase</fullName>
    </submittedName>
</protein>